<dbReference type="SUPFAM" id="SSF52980">
    <property type="entry name" value="Restriction endonuclease-like"/>
    <property type="match status" value="1"/>
</dbReference>
<feature type="domain" description="Putative restriction endonuclease" evidence="1">
    <location>
        <begin position="3"/>
        <end position="71"/>
    </location>
</feature>
<dbReference type="Pfam" id="PF05685">
    <property type="entry name" value="Uma2"/>
    <property type="match status" value="1"/>
</dbReference>
<accession>A0A1L9QVJ4</accession>
<comment type="caution">
    <text evidence="2">The sequence shown here is derived from an EMBL/GenBank/DDBJ whole genome shotgun (WGS) entry which is preliminary data.</text>
</comment>
<proteinExistence type="predicted"/>
<dbReference type="InterPro" id="IPR011335">
    <property type="entry name" value="Restrct_endonuc-II-like"/>
</dbReference>
<keyword evidence="3" id="KW-1185">Reference proteome</keyword>
<dbReference type="InterPro" id="IPR008538">
    <property type="entry name" value="Uma2"/>
</dbReference>
<dbReference type="CDD" id="cd06260">
    <property type="entry name" value="DUF820-like"/>
    <property type="match status" value="1"/>
</dbReference>
<dbReference type="PANTHER" id="PTHR35400">
    <property type="entry name" value="SLR1083 PROTEIN"/>
    <property type="match status" value="1"/>
</dbReference>
<evidence type="ECO:0000313" key="3">
    <source>
        <dbReference type="Proteomes" id="UP000183940"/>
    </source>
</evidence>
<dbReference type="AlphaFoldDB" id="A0A1L9QVJ4"/>
<dbReference type="PANTHER" id="PTHR35400:SF3">
    <property type="entry name" value="SLL1072 PROTEIN"/>
    <property type="match status" value="1"/>
</dbReference>
<reference evidence="2" key="1">
    <citation type="submission" date="2016-10" db="EMBL/GenBank/DDBJ databases">
        <title>CRISPR-Cas defence system in Roseofilum reptotaenium: evidence of a bacteriophage-cyanobacterium arms race in the coral black band disease.</title>
        <authorList>
            <person name="Buerger P."/>
            <person name="Wood-Charlson E.M."/>
            <person name="Weynberg K.D."/>
            <person name="Willis B."/>
            <person name="Van Oppen M.J."/>
        </authorList>
    </citation>
    <scope>NUCLEOTIDE SEQUENCE [LARGE SCALE GENOMIC DNA]</scope>
    <source>
        <strain evidence="2">AO1-A</strain>
    </source>
</reference>
<dbReference type="EMBL" id="MLAW01000005">
    <property type="protein sequence ID" value="OJJ26700.1"/>
    <property type="molecule type" value="Genomic_DNA"/>
</dbReference>
<gene>
    <name evidence="2" type="ORF">BI308_04820</name>
</gene>
<dbReference type="InterPro" id="IPR012296">
    <property type="entry name" value="Nuclease_put_TT1808"/>
</dbReference>
<dbReference type="Proteomes" id="UP000183940">
    <property type="component" value="Unassembled WGS sequence"/>
</dbReference>
<dbReference type="Gene3D" id="3.90.1570.10">
    <property type="entry name" value="tt1808, chain A"/>
    <property type="match status" value="1"/>
</dbReference>
<sequence length="105" mass="11947">MREIAASSAAIDLGDKKWAYRRSGVQEYRVWQMCDRQIDWFRLDNGDYVSLSPEEMGVISSVMFSGLRLDIEAMIQGNMAQVLAVLQQGIQSTEHQQFVQAFNPS</sequence>
<protein>
    <recommendedName>
        <fullName evidence="1">Putative restriction endonuclease domain-containing protein</fullName>
    </recommendedName>
</protein>
<dbReference type="STRING" id="1925591.BI308_04820"/>
<name>A0A1L9QVJ4_9CYAN</name>
<evidence type="ECO:0000259" key="1">
    <source>
        <dbReference type="Pfam" id="PF05685"/>
    </source>
</evidence>
<organism evidence="2 3">
    <name type="scientific">Roseofilum reptotaenium AO1-A</name>
    <dbReference type="NCBI Taxonomy" id="1925591"/>
    <lineage>
        <taxon>Bacteria</taxon>
        <taxon>Bacillati</taxon>
        <taxon>Cyanobacteriota</taxon>
        <taxon>Cyanophyceae</taxon>
        <taxon>Desertifilales</taxon>
        <taxon>Desertifilaceae</taxon>
        <taxon>Roseofilum</taxon>
    </lineage>
</organism>
<evidence type="ECO:0000313" key="2">
    <source>
        <dbReference type="EMBL" id="OJJ26700.1"/>
    </source>
</evidence>